<dbReference type="SUPFAM" id="SSF56053">
    <property type="entry name" value="Ribosomal protein L6"/>
    <property type="match status" value="1"/>
</dbReference>
<dbReference type="InterPro" id="IPR036789">
    <property type="entry name" value="Ribosomal_uL6-like_a/b-dom_sf"/>
</dbReference>
<name>A0AAF3EBT9_9BILA</name>
<protein>
    <submittedName>
        <fullName evidence="2">Uncharacterized protein</fullName>
    </submittedName>
</protein>
<dbReference type="GO" id="GO:0006412">
    <property type="term" value="P:translation"/>
    <property type="evidence" value="ECO:0007669"/>
    <property type="project" value="InterPro"/>
</dbReference>
<dbReference type="WBParaSite" id="MBELARI_LOCUS11413">
    <property type="protein sequence ID" value="MBELARI_LOCUS11413"/>
    <property type="gene ID" value="MBELARI_LOCUS11413"/>
</dbReference>
<accession>A0AAF3EBT9</accession>
<dbReference type="GO" id="GO:0003735">
    <property type="term" value="F:structural constituent of ribosome"/>
    <property type="evidence" value="ECO:0007669"/>
    <property type="project" value="InterPro"/>
</dbReference>
<sequence length="61" mass="7169">MKLIESNDSVSFPANVAFTVKGRLVHVKGPRETLVRDFRHLHMEMKERLERTQSAFDERDI</sequence>
<keyword evidence="1" id="KW-1185">Reference proteome</keyword>
<dbReference type="GO" id="GO:0005840">
    <property type="term" value="C:ribosome"/>
    <property type="evidence" value="ECO:0007669"/>
    <property type="project" value="InterPro"/>
</dbReference>
<evidence type="ECO:0000313" key="1">
    <source>
        <dbReference type="Proteomes" id="UP000887575"/>
    </source>
</evidence>
<reference evidence="2" key="1">
    <citation type="submission" date="2024-02" db="UniProtKB">
        <authorList>
            <consortium name="WormBaseParasite"/>
        </authorList>
    </citation>
    <scope>IDENTIFICATION</scope>
</reference>
<evidence type="ECO:0000313" key="2">
    <source>
        <dbReference type="WBParaSite" id="MBELARI_LOCUS11413"/>
    </source>
</evidence>
<dbReference type="Proteomes" id="UP000887575">
    <property type="component" value="Unassembled WGS sequence"/>
</dbReference>
<organism evidence="1 2">
    <name type="scientific">Mesorhabditis belari</name>
    <dbReference type="NCBI Taxonomy" id="2138241"/>
    <lineage>
        <taxon>Eukaryota</taxon>
        <taxon>Metazoa</taxon>
        <taxon>Ecdysozoa</taxon>
        <taxon>Nematoda</taxon>
        <taxon>Chromadorea</taxon>
        <taxon>Rhabditida</taxon>
        <taxon>Rhabditina</taxon>
        <taxon>Rhabditomorpha</taxon>
        <taxon>Rhabditoidea</taxon>
        <taxon>Rhabditidae</taxon>
        <taxon>Mesorhabditinae</taxon>
        <taxon>Mesorhabditis</taxon>
    </lineage>
</organism>
<proteinExistence type="predicted"/>
<dbReference type="AlphaFoldDB" id="A0AAF3EBT9"/>
<dbReference type="Gene3D" id="3.90.930.12">
    <property type="entry name" value="Ribosomal protein L6, alpha-beta domain"/>
    <property type="match status" value="1"/>
</dbReference>
<dbReference type="GO" id="GO:0019843">
    <property type="term" value="F:rRNA binding"/>
    <property type="evidence" value="ECO:0007669"/>
    <property type="project" value="InterPro"/>
</dbReference>